<dbReference type="GO" id="GO:0006811">
    <property type="term" value="P:monoatomic ion transport"/>
    <property type="evidence" value="ECO:0007669"/>
    <property type="project" value="UniProtKB-KW"/>
</dbReference>
<feature type="transmembrane region" description="Helical" evidence="11">
    <location>
        <begin position="656"/>
        <end position="676"/>
    </location>
</feature>
<dbReference type="AlphaFoldDB" id="A0A4S8P5F4"/>
<dbReference type="PANTHER" id="PTHR43373">
    <property type="entry name" value="NA(+)/H(+) ANTIPORTER SUBUNIT"/>
    <property type="match status" value="1"/>
</dbReference>
<comment type="subcellular location">
    <subcellularLocation>
        <location evidence="1">Cell membrane</location>
        <topology evidence="1">Multi-pass membrane protein</topology>
    </subcellularLocation>
    <subcellularLocation>
        <location evidence="9">Membrane</location>
        <topology evidence="9">Multi-pass membrane protein</topology>
    </subcellularLocation>
</comment>
<feature type="transmembrane region" description="Helical" evidence="11">
    <location>
        <begin position="753"/>
        <end position="771"/>
    </location>
</feature>
<evidence type="ECO:0000259" key="14">
    <source>
        <dbReference type="Pfam" id="PF13244"/>
    </source>
</evidence>
<name>A0A4S8P5F4_9HYPH</name>
<evidence type="ECO:0000259" key="15">
    <source>
        <dbReference type="Pfam" id="PF20501"/>
    </source>
</evidence>
<feature type="transmembrane region" description="Helical" evidence="11">
    <location>
        <begin position="373"/>
        <end position="392"/>
    </location>
</feature>
<dbReference type="Pfam" id="PF13244">
    <property type="entry name" value="MbhD"/>
    <property type="match status" value="1"/>
</dbReference>
<keyword evidence="2" id="KW-0813">Transport</keyword>
<evidence type="ECO:0000256" key="7">
    <source>
        <dbReference type="ARBA" id="ARBA00023065"/>
    </source>
</evidence>
<dbReference type="PRINTS" id="PR01434">
    <property type="entry name" value="NADHDHGNASE5"/>
</dbReference>
<evidence type="ECO:0000256" key="6">
    <source>
        <dbReference type="ARBA" id="ARBA00022989"/>
    </source>
</evidence>
<reference evidence="16 17" key="1">
    <citation type="submission" date="2019-04" db="EMBL/GenBank/DDBJ databases">
        <title>Genome sequence of strain shin9-1.</title>
        <authorList>
            <person name="Gao J."/>
            <person name="Sun J."/>
        </authorList>
    </citation>
    <scope>NUCLEOTIDE SEQUENCE [LARGE SCALE GENOMIC DNA]</scope>
    <source>
        <strain evidence="17">shin9-1</strain>
    </source>
</reference>
<dbReference type="Pfam" id="PF00662">
    <property type="entry name" value="Proton_antipo_N"/>
    <property type="match status" value="1"/>
</dbReference>
<feature type="domain" description="NADH:quinone oxidoreductase/Mrp antiporter transmembrane" evidence="12">
    <location>
        <begin position="132"/>
        <end position="417"/>
    </location>
</feature>
<evidence type="ECO:0000256" key="1">
    <source>
        <dbReference type="ARBA" id="ARBA00004651"/>
    </source>
</evidence>
<keyword evidence="8 11" id="KW-0472">Membrane</keyword>
<dbReference type="NCBIfam" id="NF009287">
    <property type="entry name" value="PRK12647.1"/>
    <property type="match status" value="1"/>
</dbReference>
<feature type="transmembrane region" description="Helical" evidence="11">
    <location>
        <begin position="115"/>
        <end position="131"/>
    </location>
</feature>
<evidence type="ECO:0000313" key="17">
    <source>
        <dbReference type="Proteomes" id="UP000308828"/>
    </source>
</evidence>
<evidence type="ECO:0000256" key="3">
    <source>
        <dbReference type="ARBA" id="ARBA00022449"/>
    </source>
</evidence>
<dbReference type="InterPro" id="IPR025383">
    <property type="entry name" value="MrpA_C/MbhD"/>
</dbReference>
<gene>
    <name evidence="16" type="ORF">FAA97_09950</name>
</gene>
<evidence type="ECO:0000256" key="9">
    <source>
        <dbReference type="RuleBase" id="RU000320"/>
    </source>
</evidence>
<keyword evidence="17" id="KW-1185">Reference proteome</keyword>
<feature type="transmembrane region" description="Helical" evidence="11">
    <location>
        <begin position="332"/>
        <end position="352"/>
    </location>
</feature>
<dbReference type="EMBL" id="STGV01000003">
    <property type="protein sequence ID" value="THV22949.1"/>
    <property type="molecule type" value="Genomic_DNA"/>
</dbReference>
<protein>
    <submittedName>
        <fullName evidence="16">Putative monovalent cation/H+ antiporter subunit A</fullName>
    </submittedName>
</protein>
<comment type="caution">
    <text evidence="16">The sequence shown here is derived from an EMBL/GenBank/DDBJ whole genome shotgun (WGS) entry which is preliminary data.</text>
</comment>
<dbReference type="Proteomes" id="UP000308828">
    <property type="component" value="Unassembled WGS sequence"/>
</dbReference>
<sequence>MPELSSDLTWIAMLLPFVAALAAPAVVGRMGANGAWFLALFPALAFAHFAGFLPEIADGGRVTGGYAWVPSLNLSFSWLIDGLSLTFALLITGIGALIVLYAGGYMKGHPQQGRFIAYILLFMGAMLGVVVSDSLLMLFVFWELTSITSFLLIGFDHAREASRRAALQALVVTGGGGLILLAGIFFLWNITGVSQLSLLLATGDTLRQSPFYLAALLLVLGGAFTKSAQFPFHFWLPNAMEAPTPVSAYLHSATMVKAGVYLLMRLNPVMGETPAWEILLPFFGGITLLVGAVLAVRQTDLKLMLAYTTVASLGLLVMLTGFDTPYAVEAAVLYLVAHSLFKGALFMVAGAIDHEAGTRDITRLGGLRKLMPITFAAALLAGISMAGLPPLFGFLAKEEIYAALAGTSPRAILFTSVAVIGNALMFVIAFAVGLKPFLGEEKAAPKHAHEGPILLWLGPLTLAVLSLAGALLSSVAHRYISSPMASAVDGEAQTITISLIPHIGAALALSVLTVVLGIVLYLGLDRLRAAVDHFVTALGLSPDRGFDHAISGLVRFATKVTRFVQNGRLETYIAMSFIFVAIVLLVTPVVYGELPPVPAWPNDASLHELAMLAIAVVGVVAVLTAKDRLTAIVCLGIQGFAIAVLFLIYGAPDLSFTQFMVETLSVVILALVMTRLRLSLSDHRPAGAVLMDGALAIACGIGFMLLLIGTTAGSFDTSLTQFFSEYSKIIAHGANVVNVIIVDFRGVDTMGEIAVVMVTGLSILALIRIRVAPPPIQTPQPSAIAPSPAPAKKKKAAGK</sequence>
<feature type="transmembrane region" description="Helical" evidence="11">
    <location>
        <begin position="572"/>
        <end position="592"/>
    </location>
</feature>
<feature type="transmembrane region" description="Helical" evidence="11">
    <location>
        <begin position="211"/>
        <end position="236"/>
    </location>
</feature>
<dbReference type="InterPro" id="IPR046806">
    <property type="entry name" value="MrpA_C/MbhE"/>
</dbReference>
<feature type="transmembrane region" description="Helical" evidence="11">
    <location>
        <begin position="76"/>
        <end position="103"/>
    </location>
</feature>
<evidence type="ECO:0000256" key="8">
    <source>
        <dbReference type="ARBA" id="ARBA00023136"/>
    </source>
</evidence>
<evidence type="ECO:0000256" key="4">
    <source>
        <dbReference type="ARBA" id="ARBA00022475"/>
    </source>
</evidence>
<feature type="transmembrane region" description="Helical" evidence="11">
    <location>
        <begin position="167"/>
        <end position="191"/>
    </location>
</feature>
<dbReference type="GO" id="GO:0005886">
    <property type="term" value="C:plasma membrane"/>
    <property type="evidence" value="ECO:0007669"/>
    <property type="project" value="UniProtKB-SubCell"/>
</dbReference>
<feature type="region of interest" description="Disordered" evidence="10">
    <location>
        <begin position="777"/>
        <end position="799"/>
    </location>
</feature>
<keyword evidence="3" id="KW-0050">Antiport</keyword>
<feature type="transmembrane region" description="Helical" evidence="11">
    <location>
        <begin position="34"/>
        <end position="56"/>
    </location>
</feature>
<dbReference type="GO" id="GO:0015297">
    <property type="term" value="F:antiporter activity"/>
    <property type="evidence" value="ECO:0007669"/>
    <property type="project" value="UniProtKB-KW"/>
</dbReference>
<dbReference type="InterPro" id="IPR001516">
    <property type="entry name" value="Proton_antipo_N"/>
</dbReference>
<organism evidence="16 17">
    <name type="scientific">Peteryoungia ipomoeae</name>
    <dbReference type="NCBI Taxonomy" id="1210932"/>
    <lineage>
        <taxon>Bacteria</taxon>
        <taxon>Pseudomonadati</taxon>
        <taxon>Pseudomonadota</taxon>
        <taxon>Alphaproteobacteria</taxon>
        <taxon>Hyphomicrobiales</taxon>
        <taxon>Rhizobiaceae</taxon>
        <taxon>Peteryoungia</taxon>
    </lineage>
</organism>
<feature type="transmembrane region" description="Helical" evidence="11">
    <location>
        <begin position="453"/>
        <end position="480"/>
    </location>
</feature>
<dbReference type="InterPro" id="IPR001750">
    <property type="entry name" value="ND/Mrp_TM"/>
</dbReference>
<proteinExistence type="predicted"/>
<feature type="transmembrane region" description="Helical" evidence="11">
    <location>
        <begin position="688"/>
        <end position="709"/>
    </location>
</feature>
<evidence type="ECO:0000256" key="5">
    <source>
        <dbReference type="ARBA" id="ARBA00022692"/>
    </source>
</evidence>
<evidence type="ECO:0000259" key="13">
    <source>
        <dbReference type="Pfam" id="PF00662"/>
    </source>
</evidence>
<accession>A0A4S8P5F4</accession>
<evidence type="ECO:0000313" key="16">
    <source>
        <dbReference type="EMBL" id="THV22949.1"/>
    </source>
</evidence>
<feature type="transmembrane region" description="Helical" evidence="11">
    <location>
        <begin position="412"/>
        <end position="432"/>
    </location>
</feature>
<feature type="transmembrane region" description="Helical" evidence="11">
    <location>
        <begin position="6"/>
        <end position="27"/>
    </location>
</feature>
<keyword evidence="7" id="KW-0406">Ion transport</keyword>
<keyword evidence="4" id="KW-1003">Cell membrane</keyword>
<keyword evidence="6 11" id="KW-1133">Transmembrane helix</keyword>
<feature type="transmembrane region" description="Helical" evidence="11">
    <location>
        <begin position="303"/>
        <end position="320"/>
    </location>
</feature>
<keyword evidence="5 9" id="KW-0812">Transmembrane</keyword>
<evidence type="ECO:0000256" key="11">
    <source>
        <dbReference type="SAM" id="Phobius"/>
    </source>
</evidence>
<feature type="domain" description="MrpA C-terminal/MbhE" evidence="15">
    <location>
        <begin position="691"/>
        <end position="779"/>
    </location>
</feature>
<dbReference type="RefSeq" id="WP_136598393.1">
    <property type="nucleotide sequence ID" value="NZ_STGV01000003.1"/>
</dbReference>
<feature type="domain" description="NADH-Ubiquinone oxidoreductase (complex I) chain 5 N-terminal" evidence="13">
    <location>
        <begin position="70"/>
        <end position="115"/>
    </location>
</feature>
<dbReference type="PANTHER" id="PTHR43373:SF1">
    <property type="entry name" value="NA(+)_H(+) ANTIPORTER SUBUNIT A"/>
    <property type="match status" value="1"/>
</dbReference>
<feature type="transmembrane region" description="Helical" evidence="11">
    <location>
        <begin position="604"/>
        <end position="623"/>
    </location>
</feature>
<evidence type="ECO:0000256" key="2">
    <source>
        <dbReference type="ARBA" id="ARBA00022448"/>
    </source>
</evidence>
<evidence type="ECO:0000256" key="10">
    <source>
        <dbReference type="SAM" id="MobiDB-lite"/>
    </source>
</evidence>
<feature type="domain" description="MrpA C-terminal/MbhD" evidence="14">
    <location>
        <begin position="614"/>
        <end position="677"/>
    </location>
</feature>
<feature type="transmembrane region" description="Helical" evidence="11">
    <location>
        <begin position="500"/>
        <end position="524"/>
    </location>
</feature>
<dbReference type="Pfam" id="PF00361">
    <property type="entry name" value="Proton_antipo_M"/>
    <property type="match status" value="1"/>
</dbReference>
<evidence type="ECO:0000259" key="12">
    <source>
        <dbReference type="Pfam" id="PF00361"/>
    </source>
</evidence>
<dbReference type="InterPro" id="IPR050616">
    <property type="entry name" value="CPA3_Na-H_Antiporter_A"/>
</dbReference>
<feature type="transmembrane region" description="Helical" evidence="11">
    <location>
        <begin position="630"/>
        <end position="650"/>
    </location>
</feature>
<dbReference type="OrthoDB" id="9811798at2"/>
<dbReference type="Pfam" id="PF20501">
    <property type="entry name" value="MbhE"/>
    <property type="match status" value="1"/>
</dbReference>
<feature type="transmembrane region" description="Helical" evidence="11">
    <location>
        <begin position="278"/>
        <end position="296"/>
    </location>
</feature>